<dbReference type="RefSeq" id="WP_272004285.1">
    <property type="nucleotide sequence ID" value="NZ_JAQNDN010000019.1"/>
</dbReference>
<evidence type="ECO:0008006" key="4">
    <source>
        <dbReference type="Google" id="ProtNLM"/>
    </source>
</evidence>
<evidence type="ECO:0000256" key="1">
    <source>
        <dbReference type="SAM" id="MobiDB-lite"/>
    </source>
</evidence>
<feature type="region of interest" description="Disordered" evidence="1">
    <location>
        <begin position="25"/>
        <end position="50"/>
    </location>
</feature>
<sequence length="143" mass="15257">MSPEVRRAALLAAAKTTLVTAIGCSSAQPSASPTATNQPSAPAPASSPDECARHLDRLATVPREQLAADDPLRERMDVYGEVFADREARASEPTQACCRQELAREGANTPHRWSCCSALPQHENRELSLACTPWGPPCPPALV</sequence>
<gene>
    <name evidence="2" type="ORF">POL58_32415</name>
</gene>
<dbReference type="Proteomes" id="UP001217838">
    <property type="component" value="Unassembled WGS sequence"/>
</dbReference>
<comment type="caution">
    <text evidence="2">The sequence shown here is derived from an EMBL/GenBank/DDBJ whole genome shotgun (WGS) entry which is preliminary data.</text>
</comment>
<keyword evidence="3" id="KW-1185">Reference proteome</keyword>
<protein>
    <recommendedName>
        <fullName evidence="4">Secreted protein</fullName>
    </recommendedName>
</protein>
<evidence type="ECO:0000313" key="3">
    <source>
        <dbReference type="Proteomes" id="UP001217838"/>
    </source>
</evidence>
<feature type="compositionally biased region" description="Low complexity" evidence="1">
    <location>
        <begin position="25"/>
        <end position="48"/>
    </location>
</feature>
<evidence type="ECO:0000313" key="2">
    <source>
        <dbReference type="EMBL" id="MDC0672499.1"/>
    </source>
</evidence>
<reference evidence="2 3" key="1">
    <citation type="submission" date="2022-11" db="EMBL/GenBank/DDBJ databases">
        <title>Minimal conservation of predation-associated metabolite biosynthetic gene clusters underscores biosynthetic potential of Myxococcota including descriptions for ten novel species: Archangium lansinium sp. nov., Myxococcus landrumus sp. nov., Nannocystis bai.</title>
        <authorList>
            <person name="Ahearne A."/>
            <person name="Stevens C."/>
            <person name="Dowd S."/>
        </authorList>
    </citation>
    <scope>NUCLEOTIDE SEQUENCE [LARGE SCALE GENOMIC DNA]</scope>
    <source>
        <strain evidence="2 3">NCELM</strain>
    </source>
</reference>
<dbReference type="EMBL" id="JAQNDN010000019">
    <property type="protein sequence ID" value="MDC0672499.1"/>
    <property type="molecule type" value="Genomic_DNA"/>
</dbReference>
<organism evidence="2 3">
    <name type="scientific">Nannocystis radixulma</name>
    <dbReference type="NCBI Taxonomy" id="2995305"/>
    <lineage>
        <taxon>Bacteria</taxon>
        <taxon>Pseudomonadati</taxon>
        <taxon>Myxococcota</taxon>
        <taxon>Polyangia</taxon>
        <taxon>Nannocystales</taxon>
        <taxon>Nannocystaceae</taxon>
        <taxon>Nannocystis</taxon>
    </lineage>
</organism>
<accession>A0ABT5BEB5</accession>
<name>A0ABT5BEB5_9BACT</name>
<proteinExistence type="predicted"/>